<evidence type="ECO:0000313" key="2">
    <source>
        <dbReference type="Proteomes" id="UP001216510"/>
    </source>
</evidence>
<dbReference type="EMBL" id="CP119083">
    <property type="protein sequence ID" value="WEF31684.1"/>
    <property type="molecule type" value="Genomic_DNA"/>
</dbReference>
<name>A0ABY8BBD8_9BURK</name>
<proteinExistence type="predicted"/>
<reference evidence="1 2" key="1">
    <citation type="submission" date="2023-02" db="EMBL/GenBank/DDBJ databases">
        <title>Gemone sequence of Telluria chitinolytica ACM 3522T.</title>
        <authorList>
            <person name="Frediansyah A."/>
            <person name="Miess H."/>
            <person name="Gross H."/>
        </authorList>
    </citation>
    <scope>NUCLEOTIDE SEQUENCE [LARGE SCALE GENOMIC DNA]</scope>
    <source>
        <strain evidence="1 2">ACM 3522</strain>
    </source>
</reference>
<keyword evidence="2" id="KW-1185">Reference proteome</keyword>
<gene>
    <name evidence="1" type="ORF">PX653_19810</name>
</gene>
<evidence type="ECO:0000313" key="1">
    <source>
        <dbReference type="EMBL" id="WEF31684.1"/>
    </source>
</evidence>
<dbReference type="RefSeq" id="WP_277414453.1">
    <property type="nucleotide sequence ID" value="NZ_CP119083.1"/>
</dbReference>
<organism evidence="1 2">
    <name type="scientific">Pseudoduganella chitinolytica</name>
    <dbReference type="NCBI Taxonomy" id="34070"/>
    <lineage>
        <taxon>Bacteria</taxon>
        <taxon>Pseudomonadati</taxon>
        <taxon>Pseudomonadota</taxon>
        <taxon>Betaproteobacteria</taxon>
        <taxon>Burkholderiales</taxon>
        <taxon>Oxalobacteraceae</taxon>
        <taxon>Telluria group</taxon>
        <taxon>Pseudoduganella</taxon>
    </lineage>
</organism>
<dbReference type="Proteomes" id="UP001216510">
    <property type="component" value="Chromosome"/>
</dbReference>
<accession>A0ABY8BBD8</accession>
<sequence length="82" mass="8751">MDEAGQATRRVPQADDFPAGTQFVIKEFDVPLARVPGPGGGRWINWFGGVARPYDASRLSVGNHWPAGSFAGWQALVAASLP</sequence>
<protein>
    <submittedName>
        <fullName evidence="1">Uncharacterized protein</fullName>
    </submittedName>
</protein>